<dbReference type="RefSeq" id="WP_152646543.1">
    <property type="nucleotide sequence ID" value="NZ_CP059735.1"/>
</dbReference>
<reference evidence="2 3" key="1">
    <citation type="journal article" date="2015" name="Genome Announc.">
        <title>Draft Genome Sequences of Marine Isolates of Thalassomonas viridans and Thalassomonas actiniarum.</title>
        <authorList>
            <person name="Olonade I."/>
            <person name="van Zyl L.J."/>
            <person name="Trindade M."/>
        </authorList>
    </citation>
    <scope>NUCLEOTIDE SEQUENCE [LARGE SCALE GENOMIC DNA]</scope>
    <source>
        <strain evidence="2 3">A5K-106</strain>
    </source>
</reference>
<proteinExistence type="predicted"/>
<evidence type="ECO:0000313" key="3">
    <source>
        <dbReference type="Proteomes" id="UP000032568"/>
    </source>
</evidence>
<dbReference type="Proteomes" id="UP000032568">
    <property type="component" value="Chromosome"/>
</dbReference>
<dbReference type="AlphaFoldDB" id="A0AAE9YT46"/>
<protein>
    <submittedName>
        <fullName evidence="2">Uncharacterized protein</fullName>
    </submittedName>
</protein>
<name>A0AAE9YT46_9GAMM</name>
<organism evidence="2 3">
    <name type="scientific">Thalassomonas actiniarum</name>
    <dbReference type="NCBI Taxonomy" id="485447"/>
    <lineage>
        <taxon>Bacteria</taxon>
        <taxon>Pseudomonadati</taxon>
        <taxon>Pseudomonadota</taxon>
        <taxon>Gammaproteobacteria</taxon>
        <taxon>Alteromonadales</taxon>
        <taxon>Colwelliaceae</taxon>
        <taxon>Thalassomonas</taxon>
    </lineage>
</organism>
<feature type="region of interest" description="Disordered" evidence="1">
    <location>
        <begin position="26"/>
        <end position="47"/>
    </location>
</feature>
<sequence>MAKHNDMPELNPTKVFSTNLFIKEHLKPHGQQPSTTGNAVHPRRHACSSSRQGYLGAAAVFLRNGDMNGITVYGFNRSSLWLKEELAAFAKNVHKLPA</sequence>
<evidence type="ECO:0000256" key="1">
    <source>
        <dbReference type="SAM" id="MobiDB-lite"/>
    </source>
</evidence>
<reference evidence="2 3" key="2">
    <citation type="journal article" date="2022" name="Mar. Drugs">
        <title>Bioassay-Guided Fractionation Leads to the Detection of Cholic Acid Generated by the Rare Thalassomonas sp.</title>
        <authorList>
            <person name="Pheiffer F."/>
            <person name="Schneider Y.K."/>
            <person name="Hansen E.H."/>
            <person name="Andersen J.H."/>
            <person name="Isaksson J."/>
            <person name="Busche T."/>
            <person name="R C."/>
            <person name="Kalinowski J."/>
            <person name="Zyl L.V."/>
            <person name="Trindade M."/>
        </authorList>
    </citation>
    <scope>NUCLEOTIDE SEQUENCE [LARGE SCALE GENOMIC DNA]</scope>
    <source>
        <strain evidence="2 3">A5K-106</strain>
    </source>
</reference>
<gene>
    <name evidence="2" type="ORF">SG35_003915</name>
</gene>
<accession>A0AAE9YT46</accession>
<keyword evidence="3" id="KW-1185">Reference proteome</keyword>
<dbReference type="EMBL" id="CP059735">
    <property type="protein sequence ID" value="WDD99828.1"/>
    <property type="molecule type" value="Genomic_DNA"/>
</dbReference>
<dbReference type="KEGG" id="tact:SG35_003915"/>
<evidence type="ECO:0000313" key="2">
    <source>
        <dbReference type="EMBL" id="WDD99828.1"/>
    </source>
</evidence>